<proteinExistence type="predicted"/>
<evidence type="ECO:0000259" key="1">
    <source>
        <dbReference type="Pfam" id="PF00899"/>
    </source>
</evidence>
<dbReference type="InterPro" id="IPR045886">
    <property type="entry name" value="ThiF/MoeB/HesA"/>
</dbReference>
<dbReference type="CDD" id="cd00755">
    <property type="entry name" value="YgdL_like"/>
    <property type="match status" value="1"/>
</dbReference>
<dbReference type="SUPFAM" id="SSF69572">
    <property type="entry name" value="Activating enzymes of the ubiquitin-like proteins"/>
    <property type="match status" value="1"/>
</dbReference>
<dbReference type="GO" id="GO:0061504">
    <property type="term" value="P:cyclic threonylcarbamoyladenosine biosynthetic process"/>
    <property type="evidence" value="ECO:0007669"/>
    <property type="project" value="TreeGrafter"/>
</dbReference>
<protein>
    <recommendedName>
        <fullName evidence="1">THIF-type NAD/FAD binding fold domain-containing protein</fullName>
    </recommendedName>
</protein>
<dbReference type="GO" id="GO:0008641">
    <property type="term" value="F:ubiquitin-like modifier activating enzyme activity"/>
    <property type="evidence" value="ECO:0007669"/>
    <property type="project" value="InterPro"/>
</dbReference>
<evidence type="ECO:0000313" key="2">
    <source>
        <dbReference type="EMBL" id="QEL64141.1"/>
    </source>
</evidence>
<gene>
    <name evidence="2" type="ORF">OTERR_06650</name>
</gene>
<dbReference type="InterPro" id="IPR035985">
    <property type="entry name" value="Ubiquitin-activating_enz"/>
</dbReference>
<dbReference type="KEGG" id="otr:OTERR_06650"/>
<name>A0A5C1E5D9_9RHOO</name>
<organism evidence="2 3">
    <name type="scientific">Oryzomicrobium terrae</name>
    <dbReference type="NCBI Taxonomy" id="1735038"/>
    <lineage>
        <taxon>Bacteria</taxon>
        <taxon>Pseudomonadati</taxon>
        <taxon>Pseudomonadota</taxon>
        <taxon>Betaproteobacteria</taxon>
        <taxon>Rhodocyclales</taxon>
        <taxon>Rhodocyclaceae</taxon>
        <taxon>Oryzomicrobium</taxon>
    </lineage>
</organism>
<dbReference type="Proteomes" id="UP000323671">
    <property type="component" value="Chromosome"/>
</dbReference>
<dbReference type="PANTHER" id="PTHR43267:SF1">
    <property type="entry name" value="TRNA THREONYLCARBAMOYLADENOSINE DEHYDRATASE"/>
    <property type="match status" value="1"/>
</dbReference>
<reference evidence="2 3" key="1">
    <citation type="submission" date="2017-07" db="EMBL/GenBank/DDBJ databases">
        <title>Complete genome sequence of Oryzomicrobium terrae TPP412.</title>
        <authorList>
            <person name="Chiu L.-W."/>
            <person name="Lo K.-J."/>
            <person name="Tsai Y.-M."/>
            <person name="Lin S.-S."/>
            <person name="Kuo C.-H."/>
            <person name="Liu C.-T."/>
        </authorList>
    </citation>
    <scope>NUCLEOTIDE SEQUENCE [LARGE SCALE GENOMIC DNA]</scope>
    <source>
        <strain evidence="2 3">TPP412</strain>
    </source>
</reference>
<feature type="domain" description="THIF-type NAD/FAD binding fold" evidence="1">
    <location>
        <begin position="25"/>
        <end position="164"/>
    </location>
</feature>
<dbReference type="Gene3D" id="3.40.50.720">
    <property type="entry name" value="NAD(P)-binding Rossmann-like Domain"/>
    <property type="match status" value="1"/>
</dbReference>
<evidence type="ECO:0000313" key="3">
    <source>
        <dbReference type="Proteomes" id="UP000323671"/>
    </source>
</evidence>
<dbReference type="PANTHER" id="PTHR43267">
    <property type="entry name" value="TRNA THREONYLCARBAMOYLADENOSINE DEHYDRATASE"/>
    <property type="match status" value="1"/>
</dbReference>
<sequence length="283" mass="29247">MSDLPSAMTGDAPDLARRFGGVARLYGQAALERFRGAHVAVVGVGGVGSWVVEALTRSAVGRLTLIDLDNVAESNINRQLQATDATLGMAKVEALRQRIATINPACVVTCVEEFVDPDNVADMLAGPFDAVVDAIDQVRAKVAIAAHCARQRLPLVVVGGAGGQLDPTRLRVDDLSRTVQDPLLSKVRAKLRKEHGFPRDAKKKFGIPAVYSDEPLRYPEAACAVEEGVAGEAGGEAGGTAPAGPGLVTGPQGLNCAGFGSSVCVTAPFGFAAAAATLRLLAP</sequence>
<dbReference type="GO" id="GO:0061503">
    <property type="term" value="F:tRNA threonylcarbamoyladenosine dehydratase"/>
    <property type="evidence" value="ECO:0007669"/>
    <property type="project" value="TreeGrafter"/>
</dbReference>
<dbReference type="InterPro" id="IPR000594">
    <property type="entry name" value="ThiF_NAD_FAD-bd"/>
</dbReference>
<dbReference type="AlphaFoldDB" id="A0A5C1E5D9"/>
<keyword evidence="3" id="KW-1185">Reference proteome</keyword>
<dbReference type="Pfam" id="PF00899">
    <property type="entry name" value="ThiF"/>
    <property type="match status" value="1"/>
</dbReference>
<accession>A0A5C1E5D9</accession>
<dbReference type="EMBL" id="CP022579">
    <property type="protein sequence ID" value="QEL64141.1"/>
    <property type="molecule type" value="Genomic_DNA"/>
</dbReference>